<proteinExistence type="predicted"/>
<gene>
    <name evidence="2" type="ORF">HMPREF9195_00144</name>
</gene>
<protein>
    <recommendedName>
        <fullName evidence="4">Lipoprotein</fullName>
    </recommendedName>
</protein>
<name>A0AA87TG13_TREMD</name>
<dbReference type="EMBL" id="ATFE01000001">
    <property type="protein sequence ID" value="EPF30131.1"/>
    <property type="molecule type" value="Genomic_DNA"/>
</dbReference>
<accession>A0AA87TG13</accession>
<feature type="chain" id="PRO_5041699724" description="Lipoprotein" evidence="1">
    <location>
        <begin position="21"/>
        <end position="510"/>
    </location>
</feature>
<organism evidence="2 3">
    <name type="scientific">Treponema medium ATCC 700293</name>
    <dbReference type="NCBI Taxonomy" id="1125700"/>
    <lineage>
        <taxon>Bacteria</taxon>
        <taxon>Pseudomonadati</taxon>
        <taxon>Spirochaetota</taxon>
        <taxon>Spirochaetia</taxon>
        <taxon>Spirochaetales</taxon>
        <taxon>Treponemataceae</taxon>
        <taxon>Treponema</taxon>
    </lineage>
</organism>
<keyword evidence="1" id="KW-0732">Signal</keyword>
<reference evidence="2 3" key="1">
    <citation type="submission" date="2013-04" db="EMBL/GenBank/DDBJ databases">
        <title>The Genome Sequence of Treponema medium ATCC 700293.</title>
        <authorList>
            <consortium name="The Broad Institute Genomics Platform"/>
            <person name="Earl A."/>
            <person name="Ward D."/>
            <person name="Feldgarden M."/>
            <person name="Gevers D."/>
            <person name="Leonetti C."/>
            <person name="Blanton J.M."/>
            <person name="Dewhirst F.E."/>
            <person name="Izard J."/>
            <person name="Walker B."/>
            <person name="Young S."/>
            <person name="Zeng Q."/>
            <person name="Gargeya S."/>
            <person name="Fitzgerald M."/>
            <person name="Haas B."/>
            <person name="Abouelleil A."/>
            <person name="Allen A.W."/>
            <person name="Alvarado L."/>
            <person name="Arachchi H.M."/>
            <person name="Berlin A.M."/>
            <person name="Chapman S.B."/>
            <person name="Gainer-Dewar J."/>
            <person name="Goldberg J."/>
            <person name="Griggs A."/>
            <person name="Gujja S."/>
            <person name="Hansen M."/>
            <person name="Howarth C."/>
            <person name="Imamovic A."/>
            <person name="Ireland A."/>
            <person name="Larimer J."/>
            <person name="McCowan C."/>
            <person name="Murphy C."/>
            <person name="Pearson M."/>
            <person name="Poon T.W."/>
            <person name="Priest M."/>
            <person name="Roberts A."/>
            <person name="Saif S."/>
            <person name="Shea T."/>
            <person name="Sisk P."/>
            <person name="Sykes S."/>
            <person name="Wortman J."/>
            <person name="Nusbaum C."/>
            <person name="Birren B."/>
        </authorList>
    </citation>
    <scope>NUCLEOTIDE SEQUENCE [LARGE SCALE GENOMIC DNA]</scope>
    <source>
        <strain evidence="2 3">ATCC 700293</strain>
    </source>
</reference>
<comment type="caution">
    <text evidence="2">The sequence shown here is derived from an EMBL/GenBank/DDBJ whole genome shotgun (WGS) entry which is preliminary data.</text>
</comment>
<evidence type="ECO:0000256" key="1">
    <source>
        <dbReference type="SAM" id="SignalP"/>
    </source>
</evidence>
<feature type="signal peptide" evidence="1">
    <location>
        <begin position="1"/>
        <end position="20"/>
    </location>
</feature>
<evidence type="ECO:0008006" key="4">
    <source>
        <dbReference type="Google" id="ProtNLM"/>
    </source>
</evidence>
<evidence type="ECO:0000313" key="3">
    <source>
        <dbReference type="Proteomes" id="UP000014634"/>
    </source>
</evidence>
<dbReference type="PROSITE" id="PS51257">
    <property type="entry name" value="PROKAR_LIPOPROTEIN"/>
    <property type="match status" value="1"/>
</dbReference>
<evidence type="ECO:0000313" key="2">
    <source>
        <dbReference type="EMBL" id="EPF30131.1"/>
    </source>
</evidence>
<dbReference type="Proteomes" id="UP000014634">
    <property type="component" value="Unassembled WGS sequence"/>
</dbReference>
<dbReference type="AlphaFoldDB" id="A0AA87TG13"/>
<sequence length="510" mass="57094">MRYVKLCGFTLMMLIFTVSCGNKDTKNIISIKKASTEKLISAFEKFENNFMLRSDIFDNGSAKAKFFLTDYDLQGPKSQDISQTTTIANTMIANKIGITGLWVNDKKAKAFKYSYTLNNILKNEEKTDLINIVIGQKNIEAASPSIFNKTFSIPAQDFGKALALAAPNEFPANLNIDLTYNTLRTLSSIRPNKASQKRYDKAQHILYKNAVITQNGDIYSIVFNNDDVVKFIPALVDAVKNDNRLKFLWNFYKKLLEKEFKEIEEKFNTEIKDNIKDCTFTEELTVKNNLVAKARYTVAVSGKEIVTFSCDIKNYENPIDGMTYTLDITESNTADKDSKAGIVSCVFASKGSVTDTTADIDCSVSVSFTDTPDTPLLPVFDMHGTFYADTAKQSDNFKIGMDMDITSSRNDNMNESIATSMQASGSVVKAPDMITYNIDTINIEMEEAEKEKYTLKLGTDTSVIFSKNILEDIVMPKETVKVLETKVNEWQAIKDEITANLSALSTLLNL</sequence>
<dbReference type="RefSeq" id="WP_016670471.1">
    <property type="nucleotide sequence ID" value="NZ_KE332517.1"/>
</dbReference>